<dbReference type="Proteomes" id="UP000634667">
    <property type="component" value="Unassembled WGS sequence"/>
</dbReference>
<proteinExistence type="predicted"/>
<evidence type="ECO:0000313" key="1">
    <source>
        <dbReference type="EMBL" id="GGW54019.1"/>
    </source>
</evidence>
<reference evidence="2" key="1">
    <citation type="journal article" date="2019" name="Int. J. Syst. Evol. Microbiol.">
        <title>The Global Catalogue of Microorganisms (GCM) 10K type strain sequencing project: providing services to taxonomists for standard genome sequencing and annotation.</title>
        <authorList>
            <consortium name="The Broad Institute Genomics Platform"/>
            <consortium name="The Broad Institute Genome Sequencing Center for Infectious Disease"/>
            <person name="Wu L."/>
            <person name="Ma J."/>
        </authorList>
    </citation>
    <scope>NUCLEOTIDE SEQUENCE [LARGE SCALE GENOMIC DNA]</scope>
    <source>
        <strain evidence="2">KCTC 23723</strain>
    </source>
</reference>
<gene>
    <name evidence="1" type="ORF">GCM10008111_07790</name>
</gene>
<organism evidence="1 2">
    <name type="scientific">Alishewanella tabrizica</name>
    <dbReference type="NCBI Taxonomy" id="671278"/>
    <lineage>
        <taxon>Bacteria</taxon>
        <taxon>Pseudomonadati</taxon>
        <taxon>Pseudomonadota</taxon>
        <taxon>Gammaproteobacteria</taxon>
        <taxon>Alteromonadales</taxon>
        <taxon>Alteromonadaceae</taxon>
        <taxon>Alishewanella</taxon>
    </lineage>
</organism>
<name>A0ABQ2WIU5_9ALTE</name>
<protein>
    <submittedName>
        <fullName evidence="1">Uncharacterized protein</fullName>
    </submittedName>
</protein>
<evidence type="ECO:0000313" key="2">
    <source>
        <dbReference type="Proteomes" id="UP000634667"/>
    </source>
</evidence>
<dbReference type="EMBL" id="BMYR01000002">
    <property type="protein sequence ID" value="GGW54019.1"/>
    <property type="molecule type" value="Genomic_DNA"/>
</dbReference>
<sequence length="55" mass="6142">MRANIGCTKNNKAALKKTTMGNNGKSALLRKKTLSVYNDFYQSKPDLLRISCTHP</sequence>
<comment type="caution">
    <text evidence="1">The sequence shown here is derived from an EMBL/GenBank/DDBJ whole genome shotgun (WGS) entry which is preliminary data.</text>
</comment>
<keyword evidence="2" id="KW-1185">Reference proteome</keyword>
<accession>A0ABQ2WIU5</accession>